<organism evidence="3">
    <name type="scientific">Mytilinidion resinicola</name>
    <dbReference type="NCBI Taxonomy" id="574789"/>
    <lineage>
        <taxon>Eukaryota</taxon>
        <taxon>Fungi</taxon>
        <taxon>Dikarya</taxon>
        <taxon>Ascomycota</taxon>
        <taxon>Pezizomycotina</taxon>
        <taxon>Dothideomycetes</taxon>
        <taxon>Pleosporomycetidae</taxon>
        <taxon>Mytilinidiales</taxon>
        <taxon>Mytilinidiaceae</taxon>
        <taxon>Mytilinidion</taxon>
    </lineage>
</organism>
<feature type="transmembrane region" description="Helical" evidence="2">
    <location>
        <begin position="20"/>
        <end position="40"/>
    </location>
</feature>
<keyword evidence="2" id="KW-0472">Membrane</keyword>
<evidence type="ECO:0000256" key="1">
    <source>
        <dbReference type="SAM" id="MobiDB-lite"/>
    </source>
</evidence>
<dbReference type="AlphaFoldDB" id="A0A6A6XYZ5"/>
<evidence type="ECO:0000313" key="5">
    <source>
        <dbReference type="RefSeq" id="XP_033568745.1"/>
    </source>
</evidence>
<proteinExistence type="predicted"/>
<feature type="region of interest" description="Disordered" evidence="1">
    <location>
        <begin position="82"/>
        <end position="108"/>
    </location>
</feature>
<reference evidence="5" key="3">
    <citation type="submission" date="2025-04" db="UniProtKB">
        <authorList>
            <consortium name="RefSeq"/>
        </authorList>
    </citation>
    <scope>IDENTIFICATION</scope>
    <source>
        <strain evidence="5">CBS 304.34</strain>
    </source>
</reference>
<reference evidence="3 5" key="1">
    <citation type="journal article" date="2020" name="Stud. Mycol.">
        <title>101 Dothideomycetes genomes: a test case for predicting lifestyles and emergence of pathogens.</title>
        <authorList>
            <person name="Haridas S."/>
            <person name="Albert R."/>
            <person name="Binder M."/>
            <person name="Bloem J."/>
            <person name="Labutti K."/>
            <person name="Salamov A."/>
            <person name="Andreopoulos B."/>
            <person name="Baker S."/>
            <person name="Barry K."/>
            <person name="Bills G."/>
            <person name="Bluhm B."/>
            <person name="Cannon C."/>
            <person name="Castanera R."/>
            <person name="Culley D."/>
            <person name="Daum C."/>
            <person name="Ezra D."/>
            <person name="Gonzalez J."/>
            <person name="Henrissat B."/>
            <person name="Kuo A."/>
            <person name="Liang C."/>
            <person name="Lipzen A."/>
            <person name="Lutzoni F."/>
            <person name="Magnuson J."/>
            <person name="Mondo S."/>
            <person name="Nolan M."/>
            <person name="Ohm R."/>
            <person name="Pangilinan J."/>
            <person name="Park H.-J."/>
            <person name="Ramirez L."/>
            <person name="Alfaro M."/>
            <person name="Sun H."/>
            <person name="Tritt A."/>
            <person name="Yoshinaga Y."/>
            <person name="Zwiers L.-H."/>
            <person name="Turgeon B."/>
            <person name="Goodwin S."/>
            <person name="Spatafora J."/>
            <person name="Crous P."/>
            <person name="Grigoriev I."/>
        </authorList>
    </citation>
    <scope>NUCLEOTIDE SEQUENCE</scope>
    <source>
        <strain evidence="3 5">CBS 304.34</strain>
    </source>
</reference>
<feature type="compositionally biased region" description="Basic and acidic residues" evidence="1">
    <location>
        <begin position="93"/>
        <end position="106"/>
    </location>
</feature>
<feature type="transmembrane region" description="Helical" evidence="2">
    <location>
        <begin position="152"/>
        <end position="169"/>
    </location>
</feature>
<evidence type="ECO:0000313" key="4">
    <source>
        <dbReference type="Proteomes" id="UP000504636"/>
    </source>
</evidence>
<protein>
    <submittedName>
        <fullName evidence="3 5">Uncharacterized protein</fullName>
    </submittedName>
</protein>
<evidence type="ECO:0000256" key="2">
    <source>
        <dbReference type="SAM" id="Phobius"/>
    </source>
</evidence>
<reference evidence="5" key="2">
    <citation type="submission" date="2020-04" db="EMBL/GenBank/DDBJ databases">
        <authorList>
            <consortium name="NCBI Genome Project"/>
        </authorList>
    </citation>
    <scope>NUCLEOTIDE SEQUENCE</scope>
    <source>
        <strain evidence="5">CBS 304.34</strain>
    </source>
</reference>
<keyword evidence="2" id="KW-1133">Transmembrane helix</keyword>
<dbReference type="GeneID" id="54467218"/>
<evidence type="ECO:0000313" key="3">
    <source>
        <dbReference type="EMBL" id="KAF2801781.1"/>
    </source>
</evidence>
<dbReference type="RefSeq" id="XP_033568745.1">
    <property type="nucleotide sequence ID" value="XM_033726325.1"/>
</dbReference>
<name>A0A6A6XYZ5_9PEZI</name>
<keyword evidence="4" id="KW-1185">Reference proteome</keyword>
<dbReference type="EMBL" id="MU003727">
    <property type="protein sequence ID" value="KAF2801781.1"/>
    <property type="molecule type" value="Genomic_DNA"/>
</dbReference>
<keyword evidence="2" id="KW-0812">Transmembrane</keyword>
<dbReference type="Proteomes" id="UP000504636">
    <property type="component" value="Unplaced"/>
</dbReference>
<gene>
    <name evidence="3 5" type="ORF">BDZ99DRAFT_527997</name>
</gene>
<accession>A0A6A6XYZ5</accession>
<sequence length="200" mass="22485">MSGMTGSNQQFGKPPLRYTIGIFWLLLCTLEFLAVIRLGLPSSQPSPYDLLGISLSAAKALTYTTILLSRVSYTGYRTLPDSDPEDCNSASTDKSRSRANEDDSTRRPAGIDALGIQMEAKEEVKLLGGCWPFVKRFQIFLKYTWPFGQHVLQLRFFLIFIILMVQRAMNVYELFLSAVLIDALASGADPWRLLLTLVFF</sequence>